<gene>
    <name evidence="6" type="ORF">H0E82_03695</name>
</gene>
<evidence type="ECO:0000313" key="7">
    <source>
        <dbReference type="Proteomes" id="UP000589896"/>
    </source>
</evidence>
<dbReference type="PRINTS" id="PR00081">
    <property type="entry name" value="GDHRDH"/>
</dbReference>
<dbReference type="InterPro" id="IPR057326">
    <property type="entry name" value="KR_dom"/>
</dbReference>
<evidence type="ECO:0000256" key="1">
    <source>
        <dbReference type="ARBA" id="ARBA00006484"/>
    </source>
</evidence>
<feature type="region of interest" description="Disordered" evidence="4">
    <location>
        <begin position="258"/>
        <end position="301"/>
    </location>
</feature>
<dbReference type="NCBIfam" id="NF005495">
    <property type="entry name" value="PRK07109.1"/>
    <property type="match status" value="1"/>
</dbReference>
<feature type="compositionally biased region" description="Acidic residues" evidence="4">
    <location>
        <begin position="291"/>
        <end position="301"/>
    </location>
</feature>
<proteinExistence type="inferred from homology"/>
<dbReference type="Gene3D" id="3.40.50.720">
    <property type="entry name" value="NAD(P)-binding Rossmann-like Domain"/>
    <property type="match status" value="1"/>
</dbReference>
<dbReference type="SUPFAM" id="SSF51735">
    <property type="entry name" value="NAD(P)-binding Rossmann-fold domains"/>
    <property type="match status" value="1"/>
</dbReference>
<dbReference type="GO" id="GO:0016491">
    <property type="term" value="F:oxidoreductase activity"/>
    <property type="evidence" value="ECO:0007669"/>
    <property type="project" value="UniProtKB-KW"/>
</dbReference>
<dbReference type="InterPro" id="IPR020904">
    <property type="entry name" value="Sc_DH/Rdtase_CS"/>
</dbReference>
<name>A0A7Z0QRV2_9GAMM</name>
<dbReference type="PROSITE" id="PS00061">
    <property type="entry name" value="ADH_SHORT"/>
    <property type="match status" value="1"/>
</dbReference>
<dbReference type="InterPro" id="IPR036291">
    <property type="entry name" value="NAD(P)-bd_dom_sf"/>
</dbReference>
<evidence type="ECO:0000256" key="2">
    <source>
        <dbReference type="ARBA" id="ARBA00023002"/>
    </source>
</evidence>
<evidence type="ECO:0000256" key="4">
    <source>
        <dbReference type="SAM" id="MobiDB-lite"/>
    </source>
</evidence>
<dbReference type="SMART" id="SM00822">
    <property type="entry name" value="PKS_KR"/>
    <property type="match status" value="1"/>
</dbReference>
<protein>
    <submittedName>
        <fullName evidence="6">SDR family NAD(P)-dependent oxidoreductase</fullName>
    </submittedName>
</protein>
<dbReference type="EMBL" id="JACCJZ010000010">
    <property type="protein sequence ID" value="NYZ61870.1"/>
    <property type="molecule type" value="Genomic_DNA"/>
</dbReference>
<keyword evidence="2" id="KW-0560">Oxidoreductase</keyword>
<evidence type="ECO:0000259" key="5">
    <source>
        <dbReference type="SMART" id="SM00822"/>
    </source>
</evidence>
<evidence type="ECO:0000256" key="3">
    <source>
        <dbReference type="RuleBase" id="RU000363"/>
    </source>
</evidence>
<dbReference type="PANTHER" id="PTHR44196">
    <property type="entry name" value="DEHYDROGENASE/REDUCTASE SDR FAMILY MEMBER 7B"/>
    <property type="match status" value="1"/>
</dbReference>
<comment type="similarity">
    <text evidence="1 3">Belongs to the short-chain dehydrogenases/reductases (SDR) family.</text>
</comment>
<keyword evidence="7" id="KW-1185">Reference proteome</keyword>
<dbReference type="Proteomes" id="UP000589896">
    <property type="component" value="Unassembled WGS sequence"/>
</dbReference>
<dbReference type="PANTHER" id="PTHR44196:SF1">
    <property type="entry name" value="DEHYDROGENASE_REDUCTASE SDR FAMILY MEMBER 7B"/>
    <property type="match status" value="1"/>
</dbReference>
<reference evidence="6 7" key="1">
    <citation type="submission" date="2020-07" db="EMBL/GenBank/DDBJ databases">
        <title>isolation of Luteimonas sp. SJ-16.</title>
        <authorList>
            <person name="Huang X.-X."/>
            <person name="Xu L."/>
            <person name="Sun J.-Q."/>
        </authorList>
    </citation>
    <scope>NUCLEOTIDE SEQUENCE [LARGE SCALE GENOMIC DNA]</scope>
    <source>
        <strain evidence="6 7">SJ-16</strain>
    </source>
</reference>
<sequence>MKHKPLDEQVIVITGASSGIGLCTALLAAERGARVVLLARSGEALEDVVAAIGAEGGKAEAFRVDVADRDQIDDAVERILAAHGRIDTWVNNAGVSIYGRLDEVAEDDHRRLFEVNFWGVVNGSLAALPSLRSSEGVLVNLGSEVSEGVIPLQGMYAASKHAVKGFTDALRVEEERVDGQPVTIVLIQPTAVNTPFPQHARNYLEHEPKLPEPTIDPHRVAEAILDAAEKGGRDVKVGAFAHVNTALSKILPRLADRMSAARAGQQEHDAPPLRPEGTLFKPGQSGQVYGVDDDGEVIPSA</sequence>
<comment type="caution">
    <text evidence="6">The sequence shown here is derived from an EMBL/GenBank/DDBJ whole genome shotgun (WGS) entry which is preliminary data.</text>
</comment>
<evidence type="ECO:0000313" key="6">
    <source>
        <dbReference type="EMBL" id="NYZ61870.1"/>
    </source>
</evidence>
<dbReference type="InterPro" id="IPR002347">
    <property type="entry name" value="SDR_fam"/>
</dbReference>
<dbReference type="RefSeq" id="WP_180543914.1">
    <property type="nucleotide sequence ID" value="NZ_JACCJZ010000010.1"/>
</dbReference>
<dbReference type="GO" id="GO:0016020">
    <property type="term" value="C:membrane"/>
    <property type="evidence" value="ECO:0007669"/>
    <property type="project" value="TreeGrafter"/>
</dbReference>
<feature type="domain" description="Ketoreductase" evidence="5">
    <location>
        <begin position="9"/>
        <end position="195"/>
    </location>
</feature>
<dbReference type="AlphaFoldDB" id="A0A7Z0QRV2"/>
<organism evidence="6 7">
    <name type="scientific">Luteimonas deserti</name>
    <dbReference type="NCBI Taxonomy" id="2752306"/>
    <lineage>
        <taxon>Bacteria</taxon>
        <taxon>Pseudomonadati</taxon>
        <taxon>Pseudomonadota</taxon>
        <taxon>Gammaproteobacteria</taxon>
        <taxon>Lysobacterales</taxon>
        <taxon>Lysobacteraceae</taxon>
        <taxon>Luteimonas</taxon>
    </lineage>
</organism>
<accession>A0A7Z0QRV2</accession>
<dbReference type="PRINTS" id="PR00080">
    <property type="entry name" value="SDRFAMILY"/>
</dbReference>
<dbReference type="Pfam" id="PF00106">
    <property type="entry name" value="adh_short"/>
    <property type="match status" value="1"/>
</dbReference>